<dbReference type="CDD" id="cd08998">
    <property type="entry name" value="GH43_Arb43a-like"/>
    <property type="match status" value="1"/>
</dbReference>
<dbReference type="RefSeq" id="WP_155171283.1">
    <property type="nucleotide sequence ID" value="NZ_SMLW01000497.1"/>
</dbReference>
<dbReference type="InterPro" id="IPR050727">
    <property type="entry name" value="GH43_arabinanases"/>
</dbReference>
<dbReference type="InterPro" id="IPR000772">
    <property type="entry name" value="Ricin_B_lectin"/>
</dbReference>
<dbReference type="PANTHER" id="PTHR43301">
    <property type="entry name" value="ARABINAN ENDO-1,5-ALPHA-L-ARABINOSIDASE"/>
    <property type="match status" value="1"/>
</dbReference>
<proteinExistence type="inferred from homology"/>
<keyword evidence="4 5" id="KW-0326">Glycosidase</keyword>
<evidence type="ECO:0000256" key="2">
    <source>
        <dbReference type="ARBA" id="ARBA00009865"/>
    </source>
</evidence>
<dbReference type="InterPro" id="IPR006710">
    <property type="entry name" value="Glyco_hydro_43"/>
</dbReference>
<organism evidence="7 8">
    <name type="scientific">Fulvivirga kasyanovii</name>
    <dbReference type="NCBI Taxonomy" id="396812"/>
    <lineage>
        <taxon>Bacteria</taxon>
        <taxon>Pseudomonadati</taxon>
        <taxon>Bacteroidota</taxon>
        <taxon>Cytophagia</taxon>
        <taxon>Cytophagales</taxon>
        <taxon>Fulvivirgaceae</taxon>
        <taxon>Fulvivirga</taxon>
    </lineage>
</organism>
<dbReference type="InterPro" id="IPR035992">
    <property type="entry name" value="Ricin_B-like_lectins"/>
</dbReference>
<dbReference type="SUPFAM" id="SSF50370">
    <property type="entry name" value="Ricin B-like lectins"/>
    <property type="match status" value="1"/>
</dbReference>
<dbReference type="CDD" id="cd00161">
    <property type="entry name" value="beta-trefoil_Ricin-like"/>
    <property type="match status" value="1"/>
</dbReference>
<evidence type="ECO:0000256" key="1">
    <source>
        <dbReference type="ARBA" id="ARBA00004834"/>
    </source>
</evidence>
<feature type="domain" description="Ricin B lectin" evidence="6">
    <location>
        <begin position="360"/>
        <end position="427"/>
    </location>
</feature>
<evidence type="ECO:0000259" key="6">
    <source>
        <dbReference type="Pfam" id="PF14200"/>
    </source>
</evidence>
<dbReference type="Pfam" id="PF14200">
    <property type="entry name" value="RicinB_lectin_2"/>
    <property type="match status" value="1"/>
</dbReference>
<evidence type="ECO:0000313" key="7">
    <source>
        <dbReference type="EMBL" id="MTI25250.1"/>
    </source>
</evidence>
<dbReference type="PANTHER" id="PTHR43301:SF3">
    <property type="entry name" value="ARABINAN ENDO-1,5-ALPHA-L-ARABINOSIDASE A-RELATED"/>
    <property type="match status" value="1"/>
</dbReference>
<dbReference type="EMBL" id="SMLW01000497">
    <property type="protein sequence ID" value="MTI25250.1"/>
    <property type="molecule type" value="Genomic_DNA"/>
</dbReference>
<dbReference type="InterPro" id="IPR023296">
    <property type="entry name" value="Glyco_hydro_beta-prop_sf"/>
</dbReference>
<evidence type="ECO:0000256" key="5">
    <source>
        <dbReference type="RuleBase" id="RU361187"/>
    </source>
</evidence>
<keyword evidence="3 5" id="KW-0378">Hydrolase</keyword>
<keyword evidence="8" id="KW-1185">Reference proteome</keyword>
<evidence type="ECO:0000313" key="8">
    <source>
        <dbReference type="Proteomes" id="UP000798808"/>
    </source>
</evidence>
<name>A0ABW9RQ86_9BACT</name>
<comment type="caution">
    <text evidence="7">The sequence shown here is derived from an EMBL/GenBank/DDBJ whole genome shotgun (WGS) entry which is preliminary data.</text>
</comment>
<reference evidence="7 8" key="1">
    <citation type="submission" date="2019-02" db="EMBL/GenBank/DDBJ databases">
        <authorList>
            <person name="Goldberg S.R."/>
            <person name="Haltli B.A."/>
            <person name="Correa H."/>
            <person name="Russell K.G."/>
        </authorList>
    </citation>
    <scope>NUCLEOTIDE SEQUENCE [LARGE SCALE GENOMIC DNA]</scope>
    <source>
        <strain evidence="7 8">JCM 16186</strain>
    </source>
</reference>
<dbReference type="Pfam" id="PF04616">
    <property type="entry name" value="Glyco_hydro_43"/>
    <property type="match status" value="1"/>
</dbReference>
<dbReference type="PROSITE" id="PS50231">
    <property type="entry name" value="RICIN_B_LECTIN"/>
    <property type="match status" value="1"/>
</dbReference>
<protein>
    <recommendedName>
        <fullName evidence="6">Ricin B lectin domain-containing protein</fullName>
    </recommendedName>
</protein>
<dbReference type="Gene3D" id="2.115.10.20">
    <property type="entry name" value="Glycosyl hydrolase domain, family 43"/>
    <property type="match status" value="1"/>
</dbReference>
<accession>A0ABW9RQ86</accession>
<feature type="non-terminal residue" evidence="7">
    <location>
        <position position="529"/>
    </location>
</feature>
<dbReference type="Proteomes" id="UP000798808">
    <property type="component" value="Unassembled WGS sequence"/>
</dbReference>
<gene>
    <name evidence="7" type="ORF">E1163_09880</name>
</gene>
<comment type="similarity">
    <text evidence="2 5">Belongs to the glycosyl hydrolase 43 family.</text>
</comment>
<dbReference type="SUPFAM" id="SSF75005">
    <property type="entry name" value="Arabinanase/levansucrase/invertase"/>
    <property type="match status" value="1"/>
</dbReference>
<sequence length="529" mass="58978">MKARKINLKLNHLTLIVFMSLMFFQSYGQLWPTGIHDPSSIIKCKDKYWIFGTGNGISSKYSTDLVTWTDGPSAFQNGAFPDWILKYAKNPNNTDKFEGHFWAPDIIHMNGKYYLYYSASVWGTTYSCIGVVVNKTLDPQDPEYKWVDQGDIGIHSPKWGWNINAIDPAMMKSPDGRVWMTYGSFNKDGIMVTEIDTVSGAPKGTTVSVANSWTGGYSYGEGEGAHTLYHDGYYYLFYNKGGCCSGIASSYYIVMGRSTSPQGPFVDKSGKQMRLENEASGGTIVFKHDDSRGLEDRYYGPGHLGSFRENGVDYVTFHYYEPNGPFPNEEANNMGSPTLGLAKLEWGEDGWPSISMDFLKEGVYTLTNAHSNKVLGLEGNSTNAGTIAYQYTKDDTQATQRWYFKPLGTGEYTIQSFADTSKYLEVAAPDYNSKIQLASKYTGAINQKWRLVKDVHGKLIIYPSTKDVIMEIPYAYTQDYAVKLWSNSNHACQRWTADLVGTVDAPASVDLQASGADGAVNLSWTLNNI</sequence>
<evidence type="ECO:0000256" key="3">
    <source>
        <dbReference type="ARBA" id="ARBA00022801"/>
    </source>
</evidence>
<dbReference type="Gene3D" id="2.80.10.50">
    <property type="match status" value="1"/>
</dbReference>
<comment type="pathway">
    <text evidence="1">Glycan metabolism; L-arabinan degradation.</text>
</comment>
<evidence type="ECO:0000256" key="4">
    <source>
        <dbReference type="ARBA" id="ARBA00023295"/>
    </source>
</evidence>